<evidence type="ECO:0000256" key="1">
    <source>
        <dbReference type="SAM" id="MobiDB-lite"/>
    </source>
</evidence>
<protein>
    <recommendedName>
        <fullName evidence="5">PorT family protein</fullName>
    </recommendedName>
</protein>
<keyword evidence="2" id="KW-1133">Transmembrane helix</keyword>
<dbReference type="RefSeq" id="WP_217792115.1">
    <property type="nucleotide sequence ID" value="NZ_JAHSPG010000012.1"/>
</dbReference>
<organism evidence="3 4">
    <name type="scientific">Pinibacter aurantiacus</name>
    <dbReference type="NCBI Taxonomy" id="2851599"/>
    <lineage>
        <taxon>Bacteria</taxon>
        <taxon>Pseudomonadati</taxon>
        <taxon>Bacteroidota</taxon>
        <taxon>Chitinophagia</taxon>
        <taxon>Chitinophagales</taxon>
        <taxon>Chitinophagaceae</taxon>
        <taxon>Pinibacter</taxon>
    </lineage>
</organism>
<evidence type="ECO:0000256" key="2">
    <source>
        <dbReference type="SAM" id="Phobius"/>
    </source>
</evidence>
<dbReference type="AlphaFoldDB" id="A0A9E2S9K5"/>
<keyword evidence="4" id="KW-1185">Reference proteome</keyword>
<evidence type="ECO:0000313" key="3">
    <source>
        <dbReference type="EMBL" id="MBV4358436.1"/>
    </source>
</evidence>
<feature type="region of interest" description="Disordered" evidence="1">
    <location>
        <begin position="195"/>
        <end position="247"/>
    </location>
</feature>
<feature type="compositionally biased region" description="Low complexity" evidence="1">
    <location>
        <begin position="219"/>
        <end position="238"/>
    </location>
</feature>
<reference evidence="3" key="1">
    <citation type="submission" date="2021-06" db="EMBL/GenBank/DDBJ databases">
        <authorList>
            <person name="Huq M.A."/>
        </authorList>
    </citation>
    <scope>NUCLEOTIDE SEQUENCE</scope>
    <source>
        <strain evidence="3">MAH-26</strain>
    </source>
</reference>
<keyword evidence="2" id="KW-0472">Membrane</keyword>
<keyword evidence="2" id="KW-0812">Transmembrane</keyword>
<comment type="caution">
    <text evidence="3">The sequence shown here is derived from an EMBL/GenBank/DDBJ whole genome shotgun (WGS) entry which is preliminary data.</text>
</comment>
<dbReference type="Proteomes" id="UP000812270">
    <property type="component" value="Unassembled WGS sequence"/>
</dbReference>
<feature type="compositionally biased region" description="Polar residues" evidence="1">
    <location>
        <begin position="77"/>
        <end position="107"/>
    </location>
</feature>
<feature type="compositionally biased region" description="Polar residues" evidence="1">
    <location>
        <begin position="134"/>
        <end position="165"/>
    </location>
</feature>
<feature type="transmembrane region" description="Helical" evidence="2">
    <location>
        <begin position="41"/>
        <end position="61"/>
    </location>
</feature>
<proteinExistence type="predicted"/>
<sequence length="552" mass="59480">MHNNEFERKVQQQMEEFRLPPSDAVWLNVQDGIRKEKRRRIWRYVPAAAALLLLVPGYLLFVHTPNPALKANTAKTTSTVNSEKNSQAAVNPSTNIKNHLNDSNLYTQPGAGSVIKEENKNANGKDALVKGSLNDESGATQSTSNASVENTAVATKPNTTGTAKTNAPDAEKNKGNKAVSTGNVASSAALLAGSTHNKNAAGKRSVTSNNAAGKDDLTNDNAGGSSANNLAKNNNKHQNNIKRGDKNNLVNATNNIDHLDNVVLIVPANDNVVIDEDLRHAMVPAVAFNASPKVSAPAIAVPETKPIQVVRPSTWSWGIQATPGMSNITKTYATTENVMNTAQMAFAAGPYQRGNSYVVPYSQPNNGTAFSIGMFAKKAIRKVSVEVGMNYSYYSAAVKVGAKQDSTAVVRLQNMTLLSANTFYQAGKDYTYHNKYHLIEIPVTVAFHMFHMGDANVVGTVGGTLAYMVDGKMLFRNSYGTHFENNTLINRTQIFLNAGIGVEFNERGRLPVTIGPVVSYGVTRLAKPATSTSQHLVSLGLKTSFQLQKLFK</sequence>
<feature type="region of interest" description="Disordered" evidence="1">
    <location>
        <begin position="77"/>
        <end position="180"/>
    </location>
</feature>
<name>A0A9E2S9K5_9BACT</name>
<accession>A0A9E2S9K5</accession>
<dbReference type="EMBL" id="JAHSPG010000012">
    <property type="protein sequence ID" value="MBV4358436.1"/>
    <property type="molecule type" value="Genomic_DNA"/>
</dbReference>
<evidence type="ECO:0000313" key="4">
    <source>
        <dbReference type="Proteomes" id="UP000812270"/>
    </source>
</evidence>
<gene>
    <name evidence="3" type="ORF">KTO63_14820</name>
</gene>
<evidence type="ECO:0008006" key="5">
    <source>
        <dbReference type="Google" id="ProtNLM"/>
    </source>
</evidence>